<reference evidence="4" key="1">
    <citation type="submission" date="2010-08" db="EMBL/GenBank/DDBJ databases">
        <authorList>
            <person name="Muzny D."/>
            <person name="Qin X."/>
            <person name="Buhay C."/>
            <person name="Dugan-Rocha S."/>
            <person name="Ding Y."/>
            <person name="Chen G."/>
            <person name="Hawes A."/>
            <person name="Holder M."/>
            <person name="Jhangiani S."/>
            <person name="Johnson A."/>
            <person name="Khan Z."/>
            <person name="Li Z."/>
            <person name="Liu W."/>
            <person name="Liu X."/>
            <person name="Perez L."/>
            <person name="Shen H."/>
            <person name="Wang Q."/>
            <person name="Watt J."/>
            <person name="Xi L."/>
            <person name="Xin Y."/>
            <person name="Zhou J."/>
            <person name="Deng J."/>
            <person name="Jiang H."/>
            <person name="Liu Y."/>
            <person name="Qu J."/>
            <person name="Song X.-Z."/>
            <person name="Zhang L."/>
            <person name="Villasana D."/>
            <person name="Johnson A."/>
            <person name="Liu J."/>
            <person name="Liyanage D."/>
            <person name="Lorensuhewa L."/>
            <person name="Robinson T."/>
            <person name="Song A."/>
            <person name="Song B.-B."/>
            <person name="Dinh H."/>
            <person name="Thornton R."/>
            <person name="Coyle M."/>
            <person name="Francisco L."/>
            <person name="Jackson L."/>
            <person name="Javaid M."/>
            <person name="Korchina V."/>
            <person name="Kovar C."/>
            <person name="Mata R."/>
            <person name="Mathew T."/>
            <person name="Ngo R."/>
            <person name="Nguyen L."/>
            <person name="Nguyen N."/>
            <person name="Okwuonu G."/>
            <person name="Ongeri F."/>
            <person name="Pham C."/>
            <person name="Simmons D."/>
            <person name="Wilczek-Boney K."/>
            <person name="Hale W."/>
            <person name="Jakkamsetti A."/>
            <person name="Pham P."/>
            <person name="Ruth R."/>
            <person name="San Lucas F."/>
            <person name="Warren J."/>
            <person name="Zhang J."/>
            <person name="Zhao Z."/>
            <person name="Zhou C."/>
            <person name="Zhu D."/>
            <person name="Lee S."/>
            <person name="Bess C."/>
            <person name="Blankenburg K."/>
            <person name="Forbes L."/>
            <person name="Fu Q."/>
            <person name="Gubbala S."/>
            <person name="Hirani K."/>
            <person name="Jayaseelan J.C."/>
            <person name="Lara F."/>
            <person name="Munidasa M."/>
            <person name="Palculict T."/>
            <person name="Patil S."/>
            <person name="Pu L.-L."/>
            <person name="Saada N."/>
            <person name="Tang L."/>
            <person name="Weissenberger G."/>
            <person name="Zhu Y."/>
            <person name="Hemphill L."/>
            <person name="Shang Y."/>
            <person name="Youmans B."/>
            <person name="Ayvaz T."/>
            <person name="Ross M."/>
            <person name="Santibanez J."/>
            <person name="Aqrawi P."/>
            <person name="Gross S."/>
            <person name="Joshi V."/>
            <person name="Fowler G."/>
            <person name="Nazareth L."/>
            <person name="Reid J."/>
            <person name="Worley K."/>
            <person name="Petrosino J."/>
            <person name="Highlander S."/>
            <person name="Gibbs R."/>
        </authorList>
    </citation>
    <scope>NUCLEOTIDE SEQUENCE [LARGE SCALE GENOMIC DNA]</scope>
    <source>
        <strain evidence="4">DSM 15272</strain>
    </source>
</reference>
<evidence type="ECO:0000313" key="4">
    <source>
        <dbReference type="EMBL" id="EFQ83448.1"/>
    </source>
</evidence>
<dbReference type="PANTHER" id="PTHR11092:SF0">
    <property type="entry name" value="EPIMERASE FAMILY PROTEIN SDR39U1"/>
    <property type="match status" value="1"/>
</dbReference>
<dbReference type="InterPro" id="IPR001509">
    <property type="entry name" value="Epimerase_deHydtase"/>
</dbReference>
<proteinExistence type="inferred from homology"/>
<dbReference type="EMBL" id="ACLF03000004">
    <property type="protein sequence ID" value="EFQ83448.1"/>
    <property type="molecule type" value="Genomic_DNA"/>
</dbReference>
<evidence type="ECO:0000259" key="3">
    <source>
        <dbReference type="Pfam" id="PF08338"/>
    </source>
</evidence>
<dbReference type="Gene3D" id="3.40.50.720">
    <property type="entry name" value="NAD(P)-binding Rossmann-like Domain"/>
    <property type="match status" value="1"/>
</dbReference>
<evidence type="ECO:0000313" key="5">
    <source>
        <dbReference type="Proteomes" id="UP000003111"/>
    </source>
</evidence>
<protein>
    <submittedName>
        <fullName evidence="4">TIGR01777 family protein</fullName>
    </submittedName>
</protein>
<evidence type="ECO:0000259" key="2">
    <source>
        <dbReference type="Pfam" id="PF01370"/>
    </source>
</evidence>
<dbReference type="InterPro" id="IPR010099">
    <property type="entry name" value="SDR39U1"/>
</dbReference>
<feature type="domain" description="DUF1731" evidence="3">
    <location>
        <begin position="253"/>
        <end position="298"/>
    </location>
</feature>
<dbReference type="Pfam" id="PF08338">
    <property type="entry name" value="DUF1731"/>
    <property type="match status" value="1"/>
</dbReference>
<dbReference type="AlphaFoldDB" id="E2SAQ2"/>
<dbReference type="Pfam" id="PF01370">
    <property type="entry name" value="Epimerase"/>
    <property type="match status" value="1"/>
</dbReference>
<dbReference type="InterPro" id="IPR013549">
    <property type="entry name" value="DUF1731"/>
</dbReference>
<dbReference type="HOGENOM" id="CLU_047373_0_2_11"/>
<dbReference type="OrthoDB" id="9801773at2"/>
<comment type="similarity">
    <text evidence="1">Belongs to the NAD(P)-dependent epimerase/dehydratase family. SDR39U1 subfamily.</text>
</comment>
<dbReference type="PANTHER" id="PTHR11092">
    <property type="entry name" value="SUGAR NUCLEOTIDE EPIMERASE RELATED"/>
    <property type="match status" value="1"/>
</dbReference>
<comment type="caution">
    <text evidence="4">The sequence shown here is derived from an EMBL/GenBank/DDBJ whole genome shotgun (WGS) entry which is preliminary data.</text>
</comment>
<feature type="domain" description="NAD-dependent epimerase/dehydratase" evidence="2">
    <location>
        <begin position="8"/>
        <end position="130"/>
    </location>
</feature>
<keyword evidence="5" id="KW-1185">Reference proteome</keyword>
<dbReference type="NCBIfam" id="TIGR01777">
    <property type="entry name" value="yfcH"/>
    <property type="match status" value="1"/>
</dbReference>
<dbReference type="SUPFAM" id="SSF51735">
    <property type="entry name" value="NAD(P)-binding Rossmann-fold domains"/>
    <property type="match status" value="1"/>
</dbReference>
<dbReference type="eggNOG" id="COG1090">
    <property type="taxonomic scope" value="Bacteria"/>
</dbReference>
<accession>E2SAQ2</accession>
<evidence type="ECO:0000256" key="1">
    <source>
        <dbReference type="ARBA" id="ARBA00009353"/>
    </source>
</evidence>
<organism evidence="4 5">
    <name type="scientific">Aeromicrobium marinum DSM 15272</name>
    <dbReference type="NCBI Taxonomy" id="585531"/>
    <lineage>
        <taxon>Bacteria</taxon>
        <taxon>Bacillati</taxon>
        <taxon>Actinomycetota</taxon>
        <taxon>Actinomycetes</taxon>
        <taxon>Propionibacteriales</taxon>
        <taxon>Nocardioidaceae</taxon>
        <taxon>Aeromicrobium</taxon>
    </lineage>
</organism>
<gene>
    <name evidence="4" type="ORF">HMPREF0063_11110</name>
</gene>
<dbReference type="Proteomes" id="UP000003111">
    <property type="component" value="Unassembled WGS sequence"/>
</dbReference>
<dbReference type="STRING" id="585531.HMPREF0063_11110"/>
<dbReference type="InterPro" id="IPR036291">
    <property type="entry name" value="NAD(P)-bd_dom_sf"/>
</dbReference>
<name>E2SAQ2_9ACTN</name>
<dbReference type="RefSeq" id="WP_007078132.1">
    <property type="nucleotide sequence ID" value="NZ_CM001024.1"/>
</dbReference>
<sequence length="301" mass="31521">MTDQPLRVVIGGASGFLGTALVEEFRSRGHAVTRLVRSQVPAGDASVWDPAAGKVDQRIIDDADVVVNLSGSSIQKWPRTKGREKEILDSRIGATRTLATAVARSRTPAVLLSGSGMSYYGVDRGDERLDESASPGPGFLPEVTHAWEAAAAPAVEAGARVCYLRTSIVLDESGGALKLMAIPFRRYGGAKLGSGEQYFSNISRTDWVRAVAHLAETDSVSGPVNLATAAPVTNAEFTRALADAVGTKAFLTAPAFVLRAALGGLADDLLGSLRLEPAALAQSGFRFSAPDIESTLAQALT</sequence>